<dbReference type="Proteomes" id="UP000199087">
    <property type="component" value="Unassembled WGS sequence"/>
</dbReference>
<reference evidence="3" key="1">
    <citation type="submission" date="2015-05" db="EMBL/GenBank/DDBJ databases">
        <authorList>
            <person name="Urmite Genomes"/>
        </authorList>
    </citation>
    <scope>NUCLEOTIDE SEQUENCE [LARGE SCALE GENOMIC DNA]</scope>
    <source>
        <strain evidence="3">LF1</strain>
    </source>
</reference>
<evidence type="ECO:0000313" key="3">
    <source>
        <dbReference type="Proteomes" id="UP000199087"/>
    </source>
</evidence>
<organism evidence="2 3">
    <name type="scientific">Neobacillus massiliamazoniensis</name>
    <dbReference type="NCBI Taxonomy" id="1499688"/>
    <lineage>
        <taxon>Bacteria</taxon>
        <taxon>Bacillati</taxon>
        <taxon>Bacillota</taxon>
        <taxon>Bacilli</taxon>
        <taxon>Bacillales</taxon>
        <taxon>Bacillaceae</taxon>
        <taxon>Neobacillus</taxon>
    </lineage>
</organism>
<gene>
    <name evidence="2" type="ORF">BN000_05282</name>
</gene>
<protein>
    <submittedName>
        <fullName evidence="2">Uncharacterized protein</fullName>
    </submittedName>
</protein>
<proteinExistence type="predicted"/>
<keyword evidence="3" id="KW-1185">Reference proteome</keyword>
<feature type="region of interest" description="Disordered" evidence="1">
    <location>
        <begin position="1"/>
        <end position="43"/>
    </location>
</feature>
<dbReference type="EMBL" id="CVRB01000007">
    <property type="protein sequence ID" value="CRK85210.1"/>
    <property type="molecule type" value="Genomic_DNA"/>
</dbReference>
<name>A0A0U1P4M1_9BACI</name>
<accession>A0A0U1P4M1</accession>
<evidence type="ECO:0000313" key="2">
    <source>
        <dbReference type="EMBL" id="CRK85210.1"/>
    </source>
</evidence>
<sequence length="88" mass="10191">MLDPYKNKRGSSGKAGQGRPRRRIAPRRLLDRPRKASAWSGNQQASLKEPIFKEILSNENPWFTEAKLGDRDFYDIKGLENLFNHFSD</sequence>
<evidence type="ECO:0000256" key="1">
    <source>
        <dbReference type="SAM" id="MobiDB-lite"/>
    </source>
</evidence>
<dbReference type="AlphaFoldDB" id="A0A0U1P4M1"/>